<organism evidence="3">
    <name type="scientific">Tanacetum cinerariifolium</name>
    <name type="common">Dalmatian daisy</name>
    <name type="synonym">Chrysanthemum cinerariifolium</name>
    <dbReference type="NCBI Taxonomy" id="118510"/>
    <lineage>
        <taxon>Eukaryota</taxon>
        <taxon>Viridiplantae</taxon>
        <taxon>Streptophyta</taxon>
        <taxon>Embryophyta</taxon>
        <taxon>Tracheophyta</taxon>
        <taxon>Spermatophyta</taxon>
        <taxon>Magnoliopsida</taxon>
        <taxon>eudicotyledons</taxon>
        <taxon>Gunneridae</taxon>
        <taxon>Pentapetalae</taxon>
        <taxon>asterids</taxon>
        <taxon>campanulids</taxon>
        <taxon>Asterales</taxon>
        <taxon>Asteraceae</taxon>
        <taxon>Asteroideae</taxon>
        <taxon>Anthemideae</taxon>
        <taxon>Anthemidinae</taxon>
        <taxon>Tanacetum</taxon>
    </lineage>
</organism>
<feature type="region of interest" description="Disordered" evidence="1">
    <location>
        <begin position="144"/>
        <end position="168"/>
    </location>
</feature>
<feature type="compositionally biased region" description="Polar residues" evidence="1">
    <location>
        <begin position="159"/>
        <end position="168"/>
    </location>
</feature>
<feature type="compositionally biased region" description="Low complexity" evidence="1">
    <location>
        <begin position="79"/>
        <end position="90"/>
    </location>
</feature>
<accession>A0A699HVN3</accession>
<dbReference type="InterPro" id="IPR013103">
    <property type="entry name" value="RVT_2"/>
</dbReference>
<evidence type="ECO:0000256" key="1">
    <source>
        <dbReference type="SAM" id="MobiDB-lite"/>
    </source>
</evidence>
<evidence type="ECO:0000313" key="3">
    <source>
        <dbReference type="EMBL" id="GEY88951.1"/>
    </source>
</evidence>
<sequence>MTSEHNSSEPAFHEMTPATISSGLVPNLPPSTSFVLPLKTDWDLLFQPLFDDLLTPLPSVDFPAPEVISPIVEVVASEPAASTGSPSSTTVDQNAPAPSKSQTTPKTQSPIISNDVEEDNHNLDVAHMNNDSFFGIEESLKTPNFRNDPLHESLHEDSTSQGSSSNMRQTHTLFESLGRWIKDHPNANVISDPSRSVSTRKQLQTDIVKTYEFGGVLKNKARLVSQGFIQKEGIDFEESFAPVIRIEAVCIFIANAAHKNMTIFQVDVTTTFLNGAVDPTLFTGKVGKDLLLRRNILPYLGVVLKSYVENGIVELYFVQTEYQLADIFTKPLLREKINFLIEKLGIKSMSPETLKHQTEEMDE</sequence>
<name>A0A699HVN3_TANCI</name>
<gene>
    <name evidence="3" type="ORF">Tci_460925</name>
</gene>
<dbReference type="EMBL" id="BKCJ010219563">
    <property type="protein sequence ID" value="GEY88951.1"/>
    <property type="molecule type" value="Genomic_DNA"/>
</dbReference>
<feature type="compositionally biased region" description="Polar residues" evidence="1">
    <location>
        <begin position="99"/>
        <end position="112"/>
    </location>
</feature>
<proteinExistence type="predicted"/>
<feature type="compositionally biased region" description="Basic and acidic residues" evidence="1">
    <location>
        <begin position="148"/>
        <end position="158"/>
    </location>
</feature>
<reference evidence="3" key="1">
    <citation type="journal article" date="2019" name="Sci. Rep.">
        <title>Draft genome of Tanacetum cinerariifolium, the natural source of mosquito coil.</title>
        <authorList>
            <person name="Yamashiro T."/>
            <person name="Shiraishi A."/>
            <person name="Satake H."/>
            <person name="Nakayama K."/>
        </authorList>
    </citation>
    <scope>NUCLEOTIDE SEQUENCE</scope>
</reference>
<comment type="caution">
    <text evidence="3">The sequence shown here is derived from an EMBL/GenBank/DDBJ whole genome shotgun (WGS) entry which is preliminary data.</text>
</comment>
<feature type="region of interest" description="Disordered" evidence="1">
    <location>
        <begin position="79"/>
        <end position="113"/>
    </location>
</feature>
<dbReference type="AlphaFoldDB" id="A0A699HVN3"/>
<dbReference type="Pfam" id="PF07727">
    <property type="entry name" value="RVT_2"/>
    <property type="match status" value="1"/>
</dbReference>
<feature type="domain" description="Reverse transcriptase Ty1/copia-type" evidence="2">
    <location>
        <begin position="216"/>
        <end position="283"/>
    </location>
</feature>
<evidence type="ECO:0000259" key="2">
    <source>
        <dbReference type="Pfam" id="PF07727"/>
    </source>
</evidence>
<protein>
    <submittedName>
        <fullName evidence="3">Retrovirus-related Pol polyprotein from transposon TNT 1-94</fullName>
    </submittedName>
</protein>